<feature type="transmembrane region" description="Helical" evidence="2">
    <location>
        <begin position="122"/>
        <end position="140"/>
    </location>
</feature>
<organism evidence="3 4">
    <name type="scientific">Prorocentrum cordatum</name>
    <dbReference type="NCBI Taxonomy" id="2364126"/>
    <lineage>
        <taxon>Eukaryota</taxon>
        <taxon>Sar</taxon>
        <taxon>Alveolata</taxon>
        <taxon>Dinophyceae</taxon>
        <taxon>Prorocentrales</taxon>
        <taxon>Prorocentraceae</taxon>
        <taxon>Prorocentrum</taxon>
    </lineage>
</organism>
<keyword evidence="2" id="KW-1133">Transmembrane helix</keyword>
<dbReference type="SUPFAM" id="SSF103473">
    <property type="entry name" value="MFS general substrate transporter"/>
    <property type="match status" value="1"/>
</dbReference>
<feature type="transmembrane region" description="Helical" evidence="2">
    <location>
        <begin position="67"/>
        <end position="86"/>
    </location>
</feature>
<feature type="transmembrane region" description="Helical" evidence="2">
    <location>
        <begin position="92"/>
        <end position="110"/>
    </location>
</feature>
<evidence type="ECO:0008006" key="5">
    <source>
        <dbReference type="Google" id="ProtNLM"/>
    </source>
</evidence>
<feature type="transmembrane region" description="Helical" evidence="2">
    <location>
        <begin position="359"/>
        <end position="380"/>
    </location>
</feature>
<sequence length="578" mass="59773">MLASPGVGQSATLRGARPQVPLARAARGEGRQLARRGMAPPAASAPQRGERGGATPGPMAPIYRVTLMSWCFQFLLDLLWIPLAAYFKDLGLGLHVLGLVFAANLGVRIVPNVLATRLGVRTDMVCMLVGLVGFGVNLVWPEETWAILAMSAAGGLTFVRAHLSVHGKLAAGSSVESLTLAARWSGAARNFGTVVAFVVPVALYQALGWRAVVATAMCVMCLYLALAAAQHRRYPSGAKGGAPPYGEGPEEPALVEEAPREHVPWIDWLIAGAFCVTELQMNIQAAAVPTTLLVLGVPLPLVGGVQAAGQLIAMGFLVLLSRGACPCLQKRPTNLLLSFAGTFVGMAALWLARASEVDGSLGAVVLAGSVHFFYACAYTAQVTMLECLTGVLDMTGAPRSVYVMGVSEVVGCACSLVGGYLGPALLERNPSAPFALEAAIALATTLALGIGLGLRACDQYVACQTTSEYRAALAEQERLAGLPKALHGLRHLHRRPESYIGVEQRLRRAQTEGSLVSVGGSSTAADTEGSLVSVDSSLSGDGATAAAAPGGGLNAPLLGGGGGAALGPRAEAWRAQQE</sequence>
<evidence type="ECO:0000256" key="1">
    <source>
        <dbReference type="SAM" id="MobiDB-lite"/>
    </source>
</evidence>
<feature type="transmembrane region" description="Helical" evidence="2">
    <location>
        <begin position="434"/>
        <end position="454"/>
    </location>
</feature>
<feature type="region of interest" description="Disordered" evidence="1">
    <location>
        <begin position="29"/>
        <end position="55"/>
    </location>
</feature>
<comment type="caution">
    <text evidence="3">The sequence shown here is derived from an EMBL/GenBank/DDBJ whole genome shotgun (WGS) entry which is preliminary data.</text>
</comment>
<keyword evidence="2" id="KW-0812">Transmembrane</keyword>
<feature type="region of interest" description="Disordered" evidence="1">
    <location>
        <begin position="543"/>
        <end position="578"/>
    </location>
</feature>
<keyword evidence="2" id="KW-0472">Membrane</keyword>
<dbReference type="Gene3D" id="1.20.1250.20">
    <property type="entry name" value="MFS general substrate transporter like domains"/>
    <property type="match status" value="1"/>
</dbReference>
<proteinExistence type="predicted"/>
<evidence type="ECO:0000256" key="2">
    <source>
        <dbReference type="SAM" id="Phobius"/>
    </source>
</evidence>
<gene>
    <name evidence="3" type="ORF">PCOR1329_LOCUS31079</name>
</gene>
<feature type="transmembrane region" description="Helical" evidence="2">
    <location>
        <begin position="299"/>
        <end position="321"/>
    </location>
</feature>
<name>A0ABN9SNE4_9DINO</name>
<feature type="transmembrane region" description="Helical" evidence="2">
    <location>
        <begin position="401"/>
        <end position="422"/>
    </location>
</feature>
<reference evidence="3" key="1">
    <citation type="submission" date="2023-10" db="EMBL/GenBank/DDBJ databases">
        <authorList>
            <person name="Chen Y."/>
            <person name="Shah S."/>
            <person name="Dougan E. K."/>
            <person name="Thang M."/>
            <person name="Chan C."/>
        </authorList>
    </citation>
    <scope>NUCLEOTIDE SEQUENCE [LARGE SCALE GENOMIC DNA]</scope>
</reference>
<protein>
    <recommendedName>
        <fullName evidence="5">Solute carrier family 40 protein</fullName>
    </recommendedName>
</protein>
<dbReference type="Pfam" id="PF07690">
    <property type="entry name" value="MFS_1"/>
    <property type="match status" value="1"/>
</dbReference>
<keyword evidence="4" id="KW-1185">Reference proteome</keyword>
<feature type="transmembrane region" description="Helical" evidence="2">
    <location>
        <begin position="333"/>
        <end position="353"/>
    </location>
</feature>
<dbReference type="InterPro" id="IPR011701">
    <property type="entry name" value="MFS"/>
</dbReference>
<dbReference type="EMBL" id="CAUYUJ010012130">
    <property type="protein sequence ID" value="CAK0833352.1"/>
    <property type="molecule type" value="Genomic_DNA"/>
</dbReference>
<feature type="non-terminal residue" evidence="3">
    <location>
        <position position="578"/>
    </location>
</feature>
<feature type="transmembrane region" description="Helical" evidence="2">
    <location>
        <begin position="209"/>
        <end position="229"/>
    </location>
</feature>
<evidence type="ECO:0000313" key="4">
    <source>
        <dbReference type="Proteomes" id="UP001189429"/>
    </source>
</evidence>
<dbReference type="Proteomes" id="UP001189429">
    <property type="component" value="Unassembled WGS sequence"/>
</dbReference>
<accession>A0ABN9SNE4</accession>
<dbReference type="InterPro" id="IPR036259">
    <property type="entry name" value="MFS_trans_sf"/>
</dbReference>
<evidence type="ECO:0000313" key="3">
    <source>
        <dbReference type="EMBL" id="CAK0833352.1"/>
    </source>
</evidence>
<feature type="compositionally biased region" description="Gly residues" evidence="1">
    <location>
        <begin position="549"/>
        <end position="565"/>
    </location>
</feature>